<accession>A0ABU7Z507</accession>
<sequence length="275" mass="27685">MTTYDTTPQQATARDRVRQVVVAVGALLAILGAAVGSGAFGGQPIQDAAGGALSAEATVVAPDNPAFSIWSVIYTGLVLFAVVQALPGRGADARLRSVSWWILASMLLNAAWIGVVQAGWLWASVAVIAVLVAVLSLVLVRLVRTPAPRVLDAVVTDVTVGLYLGWVSVATLANTTAALTAADVGELGLGASGWGAVLAAVAAVLALAMARYGAARPAVVVPVGLAMGWGLAWIAVGRTEGPLTDSVVAVAAGVAAAVAAVGPVVISLLRRRTRS</sequence>
<organism evidence="2 3">
    <name type="scientific">Isoptericola haloaureus</name>
    <dbReference type="NCBI Taxonomy" id="1542902"/>
    <lineage>
        <taxon>Bacteria</taxon>
        <taxon>Bacillati</taxon>
        <taxon>Actinomycetota</taxon>
        <taxon>Actinomycetes</taxon>
        <taxon>Micrococcales</taxon>
        <taxon>Promicromonosporaceae</taxon>
        <taxon>Isoptericola</taxon>
    </lineage>
</organism>
<name>A0ABU7Z507_9MICO</name>
<dbReference type="RefSeq" id="WP_278235189.1">
    <property type="nucleotide sequence ID" value="NZ_JBAGLP010000110.1"/>
</dbReference>
<keyword evidence="1" id="KW-0812">Transmembrane</keyword>
<feature type="transmembrane region" description="Helical" evidence="1">
    <location>
        <begin position="217"/>
        <end position="236"/>
    </location>
</feature>
<feature type="transmembrane region" description="Helical" evidence="1">
    <location>
        <begin position="248"/>
        <end position="269"/>
    </location>
</feature>
<gene>
    <name evidence="2" type="ORF">V5O49_05100</name>
</gene>
<feature type="transmembrane region" description="Helical" evidence="1">
    <location>
        <begin position="20"/>
        <end position="40"/>
    </location>
</feature>
<feature type="transmembrane region" description="Helical" evidence="1">
    <location>
        <begin position="121"/>
        <end position="143"/>
    </location>
</feature>
<feature type="transmembrane region" description="Helical" evidence="1">
    <location>
        <begin position="67"/>
        <end position="86"/>
    </location>
</feature>
<keyword evidence="1" id="KW-0472">Membrane</keyword>
<dbReference type="Proteomes" id="UP001310387">
    <property type="component" value="Unassembled WGS sequence"/>
</dbReference>
<feature type="transmembrane region" description="Helical" evidence="1">
    <location>
        <begin position="150"/>
        <end position="173"/>
    </location>
</feature>
<reference evidence="2" key="1">
    <citation type="journal article" date="2024" name="Antonie Van Leeuwenhoek">
        <title>Isoptericola haloaureus sp. nov., a dimorphic actinobacterium isolated from mangrove sediments of southeast India, implicating biosaline agricultural significance through nitrogen fixation and salt tolerance genes.</title>
        <authorList>
            <person name="Prathaban M."/>
            <person name="Prathiviraj R."/>
            <person name="Ravichandran M."/>
            <person name="Natarajan S.D."/>
            <person name="Sobanaa M."/>
            <person name="Hari Krishna Kumar S."/>
            <person name="Chandrasekar V."/>
            <person name="Selvin J."/>
        </authorList>
    </citation>
    <scope>NUCLEOTIDE SEQUENCE</scope>
    <source>
        <strain evidence="2">MP1014</strain>
    </source>
</reference>
<proteinExistence type="predicted"/>
<evidence type="ECO:0000256" key="1">
    <source>
        <dbReference type="SAM" id="Phobius"/>
    </source>
</evidence>
<feature type="transmembrane region" description="Helical" evidence="1">
    <location>
        <begin position="98"/>
        <end position="115"/>
    </location>
</feature>
<comment type="caution">
    <text evidence="2">The sequence shown here is derived from an EMBL/GenBank/DDBJ whole genome shotgun (WGS) entry which is preliminary data.</text>
</comment>
<feature type="transmembrane region" description="Helical" evidence="1">
    <location>
        <begin position="193"/>
        <end position="210"/>
    </location>
</feature>
<dbReference type="EMBL" id="JBAGLP010000110">
    <property type="protein sequence ID" value="MEG3614497.1"/>
    <property type="molecule type" value="Genomic_DNA"/>
</dbReference>
<reference evidence="2" key="2">
    <citation type="submission" date="2024-02" db="EMBL/GenBank/DDBJ databases">
        <authorList>
            <person name="Prathaban M."/>
            <person name="Mythili R."/>
            <person name="Sharmila Devi N."/>
            <person name="Sobanaa M."/>
            <person name="Prathiviraj R."/>
            <person name="Selvin J."/>
        </authorList>
    </citation>
    <scope>NUCLEOTIDE SEQUENCE</scope>
    <source>
        <strain evidence="2">MP1014</strain>
    </source>
</reference>
<evidence type="ECO:0000313" key="3">
    <source>
        <dbReference type="Proteomes" id="UP001310387"/>
    </source>
</evidence>
<evidence type="ECO:0000313" key="2">
    <source>
        <dbReference type="EMBL" id="MEG3614497.1"/>
    </source>
</evidence>
<keyword evidence="1" id="KW-1133">Transmembrane helix</keyword>
<dbReference type="Gene3D" id="1.20.1260.100">
    <property type="entry name" value="TspO/MBR protein"/>
    <property type="match status" value="1"/>
</dbReference>
<dbReference type="InterPro" id="IPR038330">
    <property type="entry name" value="TspO/MBR-related_sf"/>
</dbReference>
<keyword evidence="3" id="KW-1185">Reference proteome</keyword>
<protein>
    <submittedName>
        <fullName evidence="2">Tryptophan-rich sensory protein</fullName>
    </submittedName>
</protein>